<sequence length="268" mass="28746">MKSLSWTWLLVACYTTAIIAATMSQTSTTNSTISSESASTRSTTGHNSSASSPSSPAMTTANSTSQTASATTHPQSTVNIIVNATSRAPTSLVPGNVTVTPTHANATAPQSPSNVTGLPSTVSPEYICLNVSENIYYTADDENRFTKEKFDSDFSGSGDGDPNETVKANTFPLYIAAECSSNVTTNVTCNITRPNTTFSWTLVDSVNFYPRHCNHGIAVFLTQNVTWPANPVASSSFITRLYNLLQLQEVTQDIGTYLRQYSSDLTVF</sequence>
<feature type="region of interest" description="Disordered" evidence="1">
    <location>
        <begin position="90"/>
        <end position="117"/>
    </location>
</feature>
<feature type="compositionally biased region" description="Polar residues" evidence="1">
    <location>
        <begin position="97"/>
        <end position="117"/>
    </location>
</feature>
<reference evidence="2" key="1">
    <citation type="submission" date="2011-12" db="EMBL/GenBank/DDBJ databases">
        <title>Comparative genomics of primate cytomegaloviruses.</title>
        <authorList>
            <person name="Davison A.J."/>
            <person name="Holton M."/>
            <person name="Dolan A."/>
            <person name="Dargan D.J."/>
            <person name="Gatherer D."/>
            <person name="Hayward G.S."/>
        </authorList>
    </citation>
    <scope>NUCLEOTIDE SEQUENCE [LARGE SCALE GENOMIC DNA]</scope>
    <source>
        <strain evidence="2">S34E</strain>
    </source>
</reference>
<proteinExistence type="predicted"/>
<accession>G8XUH4</accession>
<gene>
    <name evidence="2" type="primary">UL116</name>
</gene>
<evidence type="ECO:0000313" key="2">
    <source>
        <dbReference type="EMBL" id="AEV80804.1"/>
    </source>
</evidence>
<dbReference type="EMBL" id="FJ483970">
    <property type="protein sequence ID" value="AEV80804.1"/>
    <property type="molecule type" value="Genomic_DNA"/>
</dbReference>
<dbReference type="OrthoDB" id="36257at10239"/>
<name>G8XUH4_9BETA</name>
<dbReference type="GeneID" id="11464171"/>
<evidence type="ECO:0000313" key="3">
    <source>
        <dbReference type="Proteomes" id="UP000113968"/>
    </source>
</evidence>
<dbReference type="Proteomes" id="UP000113968">
    <property type="component" value="Segment"/>
</dbReference>
<protein>
    <submittedName>
        <fullName evidence="2">Protein UL116</fullName>
    </submittedName>
</protein>
<evidence type="ECO:0000256" key="1">
    <source>
        <dbReference type="SAM" id="MobiDB-lite"/>
    </source>
</evidence>
<dbReference type="KEGG" id="vg:11464171"/>
<keyword evidence="3" id="KW-1185">Reference proteome</keyword>
<organism evidence="2 3">
    <name type="scientific">Aotine betaherpesvirus 1</name>
    <dbReference type="NCBI Taxonomy" id="50290"/>
    <lineage>
        <taxon>Viruses</taxon>
        <taxon>Duplodnaviria</taxon>
        <taxon>Heunggongvirae</taxon>
        <taxon>Peploviricota</taxon>
        <taxon>Herviviricetes</taxon>
        <taxon>Herpesvirales</taxon>
        <taxon>Orthoherpesviridae</taxon>
        <taxon>Betaherpesvirinae</taxon>
        <taxon>Cytomegalovirus</taxon>
        <taxon>Cytomegalovirus aotinebeta1</taxon>
    </lineage>
</organism>
<dbReference type="RefSeq" id="YP_004940125.1">
    <property type="nucleotide sequence ID" value="NC_016447.1"/>
</dbReference>
<feature type="region of interest" description="Disordered" evidence="1">
    <location>
        <begin position="25"/>
        <end position="75"/>
    </location>
</feature>